<evidence type="ECO:0000313" key="11">
    <source>
        <dbReference type="Proteomes" id="UP001251528"/>
    </source>
</evidence>
<dbReference type="EMBL" id="JASWJB010000120">
    <property type="protein sequence ID" value="KAK2596108.1"/>
    <property type="molecule type" value="Genomic_DNA"/>
</dbReference>
<dbReference type="Gene3D" id="3.40.50.1170">
    <property type="entry name" value="L-asparaginase, N-terminal domain"/>
    <property type="match status" value="1"/>
</dbReference>
<evidence type="ECO:0000256" key="6">
    <source>
        <dbReference type="PROSITE-ProRule" id="PRU10099"/>
    </source>
</evidence>
<dbReference type="PROSITE" id="PS00144">
    <property type="entry name" value="ASN_GLN_ASE_1"/>
    <property type="match status" value="1"/>
</dbReference>
<dbReference type="InterPro" id="IPR027474">
    <property type="entry name" value="L-asparaginase_N"/>
</dbReference>
<evidence type="ECO:0000259" key="9">
    <source>
        <dbReference type="Pfam" id="PF17763"/>
    </source>
</evidence>
<dbReference type="SUPFAM" id="SSF53774">
    <property type="entry name" value="Glutaminase/Asparaginase"/>
    <property type="match status" value="1"/>
</dbReference>
<evidence type="ECO:0000256" key="3">
    <source>
        <dbReference type="ARBA" id="ARBA00022801"/>
    </source>
</evidence>
<dbReference type="SMART" id="SM00870">
    <property type="entry name" value="Asparaginase"/>
    <property type="match status" value="1"/>
</dbReference>
<reference evidence="10" key="1">
    <citation type="submission" date="2023-06" db="EMBL/GenBank/DDBJ databases">
        <title>Conoideocrella luteorostrata (Hypocreales: Clavicipitaceae), a potential biocontrol fungus for elongate hemlock scale in United States Christmas tree production areas.</title>
        <authorList>
            <person name="Barrett H."/>
            <person name="Lovett B."/>
            <person name="Macias A.M."/>
            <person name="Stajich J.E."/>
            <person name="Kasson M.T."/>
        </authorList>
    </citation>
    <scope>NUCLEOTIDE SEQUENCE</scope>
    <source>
        <strain evidence="10">ARSEF 14590</strain>
    </source>
</reference>
<dbReference type="FunFam" id="3.40.50.40:FF:000001">
    <property type="entry name" value="L-asparaginase 1"/>
    <property type="match status" value="1"/>
</dbReference>
<dbReference type="Gene3D" id="3.40.50.40">
    <property type="match status" value="1"/>
</dbReference>
<name>A0AAJ0CMX1_9HYPO</name>
<evidence type="ECO:0000259" key="8">
    <source>
        <dbReference type="Pfam" id="PF00710"/>
    </source>
</evidence>
<dbReference type="PRINTS" id="PR00139">
    <property type="entry name" value="ASNGLNASE"/>
</dbReference>
<dbReference type="SFLD" id="SFLDS00057">
    <property type="entry name" value="Glutaminase/Asparaginase"/>
    <property type="match status" value="1"/>
</dbReference>
<accession>A0AAJ0CMX1</accession>
<gene>
    <name evidence="10" type="ORF">QQS21_006455</name>
</gene>
<evidence type="ECO:0000256" key="7">
    <source>
        <dbReference type="PROSITE-ProRule" id="PRU10100"/>
    </source>
</evidence>
<dbReference type="PIRSF" id="PIRSF500176">
    <property type="entry name" value="L_ASNase"/>
    <property type="match status" value="1"/>
</dbReference>
<dbReference type="EC" id="3.5.1.1" evidence="1"/>
<feature type="domain" description="Asparaginase/glutaminase C-terminal" evidence="9">
    <location>
        <begin position="260"/>
        <end position="369"/>
    </location>
</feature>
<dbReference type="Pfam" id="PF17763">
    <property type="entry name" value="Asparaginase_C"/>
    <property type="match status" value="1"/>
</dbReference>
<dbReference type="InterPro" id="IPR020827">
    <property type="entry name" value="Asparaginase/glutaminase_AS1"/>
</dbReference>
<dbReference type="InterPro" id="IPR027473">
    <property type="entry name" value="L-asparaginase_C"/>
</dbReference>
<keyword evidence="4" id="KW-0040">ANK repeat</keyword>
<feature type="active site" evidence="7">
    <location>
        <position position="137"/>
    </location>
</feature>
<dbReference type="Pfam" id="PF00710">
    <property type="entry name" value="Asparaginase"/>
    <property type="match status" value="1"/>
</dbReference>
<sequence>MIQSRRARTDAGSLMATSESLVLIMMTGGTISMQQSPSGYLPAAGFQEACLAGNPLFNDGSQPGTIDVVVNADGDVHAYASLRTPPSAYRRKTRYVVFEFDELFDSASVGIAEWTKIAEVLSYNYELYDGFVVLHGTDTLAYTSSALSFMLQNLQKPVILTGAQTPMRELQSDAIPNLLGSLVIAGHFTIPEVCLYFNHRLLRGNRSTKISASDFAAFGSPNYPPLATTSSSRTTIAWELVREATKTGKLSLRKVLNAKHVACLRLFPNIRPEMVSAILKLDGLRGVVLETFGPGSAPLGDKGALIKALKHAADEGIVIISVSQCLIGSVNPIYDSVAMLGNAGIISGFDMTTEAALAKMAYLFASPDATAQSVAENMARSIRGEMSQTLAHSFKRPTSHKTAASIPLLDSIPPACFWHTTICNIVSNMYE</sequence>
<dbReference type="InterPro" id="IPR027475">
    <property type="entry name" value="Asparaginase/glutaminase_AS2"/>
</dbReference>
<comment type="caution">
    <text evidence="10">The sequence shown here is derived from an EMBL/GenBank/DDBJ whole genome shotgun (WGS) entry which is preliminary data.</text>
</comment>
<dbReference type="PIRSF" id="PIRSF001220">
    <property type="entry name" value="L-ASNase_gatD"/>
    <property type="match status" value="1"/>
</dbReference>
<dbReference type="Proteomes" id="UP001251528">
    <property type="component" value="Unassembled WGS sequence"/>
</dbReference>
<keyword evidence="3" id="KW-0378">Hydrolase</keyword>
<dbReference type="AlphaFoldDB" id="A0AAJ0CMX1"/>
<evidence type="ECO:0000256" key="4">
    <source>
        <dbReference type="ARBA" id="ARBA00023043"/>
    </source>
</evidence>
<proteinExistence type="inferred from homology"/>
<protein>
    <recommendedName>
        <fullName evidence="1">asparaginase</fullName>
        <ecNumber evidence="1">3.5.1.1</ecNumber>
    </recommendedName>
</protein>
<keyword evidence="2" id="KW-0677">Repeat</keyword>
<comment type="similarity">
    <text evidence="5">In the N-terminal section; belongs to the asparaginase 1 family.</text>
</comment>
<keyword evidence="11" id="KW-1185">Reference proteome</keyword>
<dbReference type="PROSITE" id="PS51732">
    <property type="entry name" value="ASN_GLN_ASE_3"/>
    <property type="match status" value="1"/>
</dbReference>
<dbReference type="PROSITE" id="PS00917">
    <property type="entry name" value="ASN_GLN_ASE_2"/>
    <property type="match status" value="1"/>
</dbReference>
<dbReference type="InterPro" id="IPR041725">
    <property type="entry name" value="L-asparaginase_I"/>
</dbReference>
<dbReference type="PANTHER" id="PTHR11707">
    <property type="entry name" value="L-ASPARAGINASE"/>
    <property type="match status" value="1"/>
</dbReference>
<dbReference type="InterPro" id="IPR040919">
    <property type="entry name" value="Asparaginase_C"/>
</dbReference>
<organism evidence="10 11">
    <name type="scientific">Conoideocrella luteorostrata</name>
    <dbReference type="NCBI Taxonomy" id="1105319"/>
    <lineage>
        <taxon>Eukaryota</taxon>
        <taxon>Fungi</taxon>
        <taxon>Dikarya</taxon>
        <taxon>Ascomycota</taxon>
        <taxon>Pezizomycotina</taxon>
        <taxon>Sordariomycetes</taxon>
        <taxon>Hypocreomycetidae</taxon>
        <taxon>Hypocreales</taxon>
        <taxon>Clavicipitaceae</taxon>
        <taxon>Conoideocrella</taxon>
    </lineage>
</organism>
<dbReference type="CDD" id="cd08963">
    <property type="entry name" value="L-asparaginase_I"/>
    <property type="match status" value="1"/>
</dbReference>
<dbReference type="GO" id="GO:0004067">
    <property type="term" value="F:asparaginase activity"/>
    <property type="evidence" value="ECO:0007669"/>
    <property type="project" value="UniProtKB-UniRule"/>
</dbReference>
<dbReference type="InterPro" id="IPR037152">
    <property type="entry name" value="L-asparaginase_N_sf"/>
</dbReference>
<dbReference type="PANTHER" id="PTHR11707:SF28">
    <property type="entry name" value="60 KDA LYSOPHOSPHOLIPASE"/>
    <property type="match status" value="1"/>
</dbReference>
<evidence type="ECO:0000256" key="1">
    <source>
        <dbReference type="ARBA" id="ARBA00012920"/>
    </source>
</evidence>
<dbReference type="GO" id="GO:0006528">
    <property type="term" value="P:asparagine metabolic process"/>
    <property type="evidence" value="ECO:0007669"/>
    <property type="project" value="UniProtKB-ARBA"/>
</dbReference>
<feature type="active site" evidence="6">
    <location>
        <position position="30"/>
    </location>
</feature>
<evidence type="ECO:0000313" key="10">
    <source>
        <dbReference type="EMBL" id="KAK2596108.1"/>
    </source>
</evidence>
<feature type="domain" description="L-asparaginase N-terminal" evidence="8">
    <location>
        <begin position="22"/>
        <end position="240"/>
    </location>
</feature>
<evidence type="ECO:0000256" key="5">
    <source>
        <dbReference type="ARBA" id="ARBA00061199"/>
    </source>
</evidence>
<dbReference type="InterPro" id="IPR036152">
    <property type="entry name" value="Asp/glu_Ase-like_sf"/>
</dbReference>
<dbReference type="InterPro" id="IPR006034">
    <property type="entry name" value="Asparaginase/glutaminase-like"/>
</dbReference>
<evidence type="ECO:0000256" key="2">
    <source>
        <dbReference type="ARBA" id="ARBA00022737"/>
    </source>
</evidence>
<dbReference type="FunFam" id="3.40.50.1170:FF:000003">
    <property type="entry name" value="60 kDa lysophospholipase"/>
    <property type="match status" value="1"/>
</dbReference>